<feature type="transmembrane region" description="Helical" evidence="1">
    <location>
        <begin position="21"/>
        <end position="41"/>
    </location>
</feature>
<sequence>MKIPLSSNLESHAKSTKFFSMILPLSSTTCPALLNCVYLGLVKASAYVRTWILSPRCWYQVIQYFSSALWYLCSSLDFWEILSSLKKVYIVTSESWIPPFITDTILSLCLLTGSCAEDADEDDEEEVDFKVF</sequence>
<gene>
    <name evidence="2" type="ORF">WICPIJ_000889</name>
</gene>
<keyword evidence="1" id="KW-0472">Membrane</keyword>
<name>A0A9P8QBX6_WICPI</name>
<reference evidence="2" key="2">
    <citation type="submission" date="2021-01" db="EMBL/GenBank/DDBJ databases">
        <authorList>
            <person name="Schikora-Tamarit M.A."/>
        </authorList>
    </citation>
    <scope>NUCLEOTIDE SEQUENCE</scope>
    <source>
        <strain evidence="2">CBS2887</strain>
    </source>
</reference>
<reference evidence="2" key="1">
    <citation type="journal article" date="2021" name="Open Biol.">
        <title>Shared evolutionary footprints suggest mitochondrial oxidative damage underlies multiple complex I losses in fungi.</title>
        <authorList>
            <person name="Schikora-Tamarit M.A."/>
            <person name="Marcet-Houben M."/>
            <person name="Nosek J."/>
            <person name="Gabaldon T."/>
        </authorList>
    </citation>
    <scope>NUCLEOTIDE SEQUENCE</scope>
    <source>
        <strain evidence="2">CBS2887</strain>
    </source>
</reference>
<keyword evidence="3" id="KW-1185">Reference proteome</keyword>
<dbReference type="Proteomes" id="UP000774326">
    <property type="component" value="Unassembled WGS sequence"/>
</dbReference>
<keyword evidence="1" id="KW-1133">Transmembrane helix</keyword>
<organism evidence="2 3">
    <name type="scientific">Wickerhamomyces pijperi</name>
    <name type="common">Yeast</name>
    <name type="synonym">Pichia pijperi</name>
    <dbReference type="NCBI Taxonomy" id="599730"/>
    <lineage>
        <taxon>Eukaryota</taxon>
        <taxon>Fungi</taxon>
        <taxon>Dikarya</taxon>
        <taxon>Ascomycota</taxon>
        <taxon>Saccharomycotina</taxon>
        <taxon>Saccharomycetes</taxon>
        <taxon>Phaffomycetales</taxon>
        <taxon>Wickerhamomycetaceae</taxon>
        <taxon>Wickerhamomyces</taxon>
    </lineage>
</organism>
<evidence type="ECO:0000313" key="2">
    <source>
        <dbReference type="EMBL" id="KAH3688118.1"/>
    </source>
</evidence>
<keyword evidence="1" id="KW-0812">Transmembrane</keyword>
<proteinExistence type="predicted"/>
<evidence type="ECO:0000256" key="1">
    <source>
        <dbReference type="SAM" id="Phobius"/>
    </source>
</evidence>
<evidence type="ECO:0000313" key="3">
    <source>
        <dbReference type="Proteomes" id="UP000774326"/>
    </source>
</evidence>
<comment type="caution">
    <text evidence="2">The sequence shown here is derived from an EMBL/GenBank/DDBJ whole genome shotgun (WGS) entry which is preliminary data.</text>
</comment>
<accession>A0A9P8QBX6</accession>
<dbReference type="AlphaFoldDB" id="A0A9P8QBX6"/>
<dbReference type="EMBL" id="JAEUBG010000519">
    <property type="protein sequence ID" value="KAH3688118.1"/>
    <property type="molecule type" value="Genomic_DNA"/>
</dbReference>
<protein>
    <submittedName>
        <fullName evidence="2">Uncharacterized protein</fullName>
    </submittedName>
</protein>